<dbReference type="RefSeq" id="WP_394827541.1">
    <property type="nucleotide sequence ID" value="NZ_CP089984.1"/>
</dbReference>
<name>A0ABZ2M3S9_9BACT</name>
<evidence type="ECO:0000313" key="3">
    <source>
        <dbReference type="Proteomes" id="UP001370348"/>
    </source>
</evidence>
<evidence type="ECO:0000313" key="2">
    <source>
        <dbReference type="EMBL" id="WXB17899.1"/>
    </source>
</evidence>
<sequence length="379" mass="39928">MTLGKVAMVSGWKNIVIGAGVFGLALSALMPACYDPPEKNPGRPEPPPGQKCSAPPGEFPNGNCDDSANECTQDSCKKISENEALCGSPTTCMPLDDNKGKETLDLRIRRLHIISPKTLAKEQIEAVVVTGQMDLKESRCGEVGTGSFNWLLRVTHQAGSNTGTVETGGAPPSDDPFGKGFCFYNHTTPSGIAVSPQKVNATFTGNEFTSDKFAKLNVPIFVGGDKNNAIVLPLTNMVMNKVVLSDDNNCVGKFDLKALDSDCLEAPKTCTKWKTSASLGGFITLEEADNVNVKDLGSSLCVVLADSPKGEIKDGFPRCPRNPDGSLKLEESQRGDYCSGADGTPPGPGGCRDSFWLSATFAASAATIHDGSGVAECNP</sequence>
<feature type="region of interest" description="Disordered" evidence="1">
    <location>
        <begin position="37"/>
        <end position="58"/>
    </location>
</feature>
<proteinExistence type="predicted"/>
<protein>
    <recommendedName>
        <fullName evidence="4">Secreted protein</fullName>
    </recommendedName>
</protein>
<gene>
    <name evidence="2" type="ORF">LZC94_11615</name>
</gene>
<reference evidence="2 3" key="1">
    <citation type="submission" date="2021-12" db="EMBL/GenBank/DDBJ databases">
        <title>Discovery of the Pendulisporaceae a myxobacterial family with distinct sporulation behavior and unique specialized metabolism.</title>
        <authorList>
            <person name="Garcia R."/>
            <person name="Popoff A."/>
            <person name="Bader C.D."/>
            <person name="Loehr J."/>
            <person name="Walesch S."/>
            <person name="Walt C."/>
            <person name="Boldt J."/>
            <person name="Bunk B."/>
            <person name="Haeckl F.J.F.P.J."/>
            <person name="Gunesch A.P."/>
            <person name="Birkelbach J."/>
            <person name="Nuebel U."/>
            <person name="Pietschmann T."/>
            <person name="Bach T."/>
            <person name="Mueller R."/>
        </authorList>
    </citation>
    <scope>NUCLEOTIDE SEQUENCE [LARGE SCALE GENOMIC DNA]</scope>
    <source>
        <strain evidence="2 3">MSr11954</strain>
    </source>
</reference>
<evidence type="ECO:0000256" key="1">
    <source>
        <dbReference type="SAM" id="MobiDB-lite"/>
    </source>
</evidence>
<evidence type="ECO:0008006" key="4">
    <source>
        <dbReference type="Google" id="ProtNLM"/>
    </source>
</evidence>
<organism evidence="2 3">
    <name type="scientific">Pendulispora albinea</name>
    <dbReference type="NCBI Taxonomy" id="2741071"/>
    <lineage>
        <taxon>Bacteria</taxon>
        <taxon>Pseudomonadati</taxon>
        <taxon>Myxococcota</taxon>
        <taxon>Myxococcia</taxon>
        <taxon>Myxococcales</taxon>
        <taxon>Sorangiineae</taxon>
        <taxon>Pendulisporaceae</taxon>
        <taxon>Pendulispora</taxon>
    </lineage>
</organism>
<keyword evidence="3" id="KW-1185">Reference proteome</keyword>
<dbReference type="EMBL" id="CP089984">
    <property type="protein sequence ID" value="WXB17899.1"/>
    <property type="molecule type" value="Genomic_DNA"/>
</dbReference>
<accession>A0ABZ2M3S9</accession>
<dbReference type="Proteomes" id="UP001370348">
    <property type="component" value="Chromosome"/>
</dbReference>